<organism evidence="3 4">
    <name type="scientific">Dillenia turbinata</name>
    <dbReference type="NCBI Taxonomy" id="194707"/>
    <lineage>
        <taxon>Eukaryota</taxon>
        <taxon>Viridiplantae</taxon>
        <taxon>Streptophyta</taxon>
        <taxon>Embryophyta</taxon>
        <taxon>Tracheophyta</taxon>
        <taxon>Spermatophyta</taxon>
        <taxon>Magnoliopsida</taxon>
        <taxon>eudicotyledons</taxon>
        <taxon>Gunneridae</taxon>
        <taxon>Pentapetalae</taxon>
        <taxon>Dilleniales</taxon>
        <taxon>Dilleniaceae</taxon>
        <taxon>Dillenia</taxon>
    </lineage>
</organism>
<name>A0AAN8UQW6_9MAGN</name>
<keyword evidence="1" id="KW-1133">Transmembrane helix</keyword>
<dbReference type="Proteomes" id="UP001370490">
    <property type="component" value="Unassembled WGS sequence"/>
</dbReference>
<evidence type="ECO:0000313" key="4">
    <source>
        <dbReference type="Proteomes" id="UP001370490"/>
    </source>
</evidence>
<keyword evidence="1" id="KW-0812">Transmembrane</keyword>
<feature type="transmembrane region" description="Helical" evidence="1">
    <location>
        <begin position="31"/>
        <end position="51"/>
    </location>
</feature>
<feature type="transmembrane region" description="Helical" evidence="1">
    <location>
        <begin position="203"/>
        <end position="222"/>
    </location>
</feature>
<dbReference type="Pfam" id="PF13968">
    <property type="entry name" value="DUF4220"/>
    <property type="match status" value="2"/>
</dbReference>
<protein>
    <recommendedName>
        <fullName evidence="2">DUF4220 domain-containing protein</fullName>
    </recommendedName>
</protein>
<reference evidence="3 4" key="1">
    <citation type="submission" date="2023-12" db="EMBL/GenBank/DDBJ databases">
        <title>A high-quality genome assembly for Dillenia turbinata (Dilleniales).</title>
        <authorList>
            <person name="Chanderbali A."/>
        </authorList>
    </citation>
    <scope>NUCLEOTIDE SEQUENCE [LARGE SCALE GENOMIC DNA]</scope>
    <source>
        <strain evidence="3">LSX21</strain>
        <tissue evidence="3">Leaf</tissue>
    </source>
</reference>
<gene>
    <name evidence="3" type="ORF">RJ641_019815</name>
</gene>
<dbReference type="PANTHER" id="PTHR31325">
    <property type="entry name" value="OS01G0798800 PROTEIN-RELATED"/>
    <property type="match status" value="1"/>
</dbReference>
<feature type="domain" description="DUF4220" evidence="2">
    <location>
        <begin position="34"/>
        <end position="97"/>
    </location>
</feature>
<evidence type="ECO:0000259" key="2">
    <source>
        <dbReference type="Pfam" id="PF13968"/>
    </source>
</evidence>
<keyword evidence="1" id="KW-0472">Membrane</keyword>
<evidence type="ECO:0000313" key="3">
    <source>
        <dbReference type="EMBL" id="KAK6914698.1"/>
    </source>
</evidence>
<sequence>MNGRYSVVLCLCLQIVLIIFGNRLSKSWIRIIIWVTYLSVDWGAILCLGILSNNLGDFEGDSPDPHSALTALWASFLPLHLGGPDTLTAYSLEDNELCDPFARVLQESFFLFRTWRRLYANLILDFNESGDCRRIMEGKSAADAFKLGETETGLIYDVLCTKASLVYSLVGVRFITFLSSAVALVIFSIMIDQHSFSETDMAITYLLLVGDLILEKYAGVILKELVSIHRTMQFVKLLLPRQTIWTIRSPCRQSEWKWEMVSRVWVDMLCSAVSQCGWNHHAQQLWPGGELPTLVRLLMANLGLNARFQIEQGHARLLLD</sequence>
<dbReference type="EMBL" id="JBAMMX010000025">
    <property type="protein sequence ID" value="KAK6914698.1"/>
    <property type="molecule type" value="Genomic_DNA"/>
</dbReference>
<feature type="domain" description="DUF4220" evidence="2">
    <location>
        <begin position="103"/>
        <end position="284"/>
    </location>
</feature>
<comment type="caution">
    <text evidence="3">The sequence shown here is derived from an EMBL/GenBank/DDBJ whole genome shotgun (WGS) entry which is preliminary data.</text>
</comment>
<accession>A0AAN8UQW6</accession>
<dbReference type="InterPro" id="IPR025315">
    <property type="entry name" value="DUF4220"/>
</dbReference>
<dbReference type="AlphaFoldDB" id="A0AAN8UQW6"/>
<proteinExistence type="predicted"/>
<evidence type="ECO:0000256" key="1">
    <source>
        <dbReference type="SAM" id="Phobius"/>
    </source>
</evidence>
<keyword evidence="4" id="KW-1185">Reference proteome</keyword>
<feature type="transmembrane region" description="Helical" evidence="1">
    <location>
        <begin position="165"/>
        <end position="191"/>
    </location>
</feature>